<feature type="domain" description="Pectinesterase inhibitor" evidence="3">
    <location>
        <begin position="22"/>
        <end position="156"/>
    </location>
</feature>
<dbReference type="GO" id="GO:0004857">
    <property type="term" value="F:enzyme inhibitor activity"/>
    <property type="evidence" value="ECO:0007669"/>
    <property type="project" value="InterPro"/>
</dbReference>
<name>A0AAV6KS75_9ERIC</name>
<dbReference type="SUPFAM" id="SSF101148">
    <property type="entry name" value="Plant invertase/pectin methylesterase inhibitor"/>
    <property type="match status" value="2"/>
</dbReference>
<gene>
    <name evidence="4" type="ORF">RHGRI_012762</name>
</gene>
<protein>
    <recommendedName>
        <fullName evidence="3">Pectinesterase inhibitor domain-containing protein</fullName>
    </recommendedName>
</protein>
<evidence type="ECO:0000256" key="1">
    <source>
        <dbReference type="ARBA" id="ARBA00022729"/>
    </source>
</evidence>
<feature type="signal peptide" evidence="2">
    <location>
        <begin position="1"/>
        <end position="22"/>
    </location>
</feature>
<reference evidence="4" key="1">
    <citation type="submission" date="2020-08" db="EMBL/GenBank/DDBJ databases">
        <title>Plant Genome Project.</title>
        <authorList>
            <person name="Zhang R.-G."/>
        </authorList>
    </citation>
    <scope>NUCLEOTIDE SEQUENCE</scope>
    <source>
        <strain evidence="4">WSP0</strain>
        <tissue evidence="4">Leaf</tissue>
    </source>
</reference>
<accession>A0AAV6KS75</accession>
<keyword evidence="5" id="KW-1185">Reference proteome</keyword>
<proteinExistence type="predicted"/>
<dbReference type="InterPro" id="IPR035513">
    <property type="entry name" value="Invertase/methylesterase_inhib"/>
</dbReference>
<feature type="domain" description="Pectinesterase inhibitor" evidence="3">
    <location>
        <begin position="158"/>
        <end position="309"/>
    </location>
</feature>
<dbReference type="EMBL" id="JACTNZ010000004">
    <property type="protein sequence ID" value="KAG5555332.1"/>
    <property type="molecule type" value="Genomic_DNA"/>
</dbReference>
<dbReference type="Gene3D" id="1.20.140.40">
    <property type="entry name" value="Invertase/pectin methylesterase inhibitor family protein"/>
    <property type="match status" value="2"/>
</dbReference>
<comment type="caution">
    <text evidence="4">The sequence shown here is derived from an EMBL/GenBank/DDBJ whole genome shotgun (WGS) entry which is preliminary data.</text>
</comment>
<evidence type="ECO:0000256" key="2">
    <source>
        <dbReference type="SAM" id="SignalP"/>
    </source>
</evidence>
<dbReference type="NCBIfam" id="TIGR01614">
    <property type="entry name" value="PME_inhib"/>
    <property type="match status" value="2"/>
</dbReference>
<organism evidence="4 5">
    <name type="scientific">Rhododendron griersonianum</name>
    <dbReference type="NCBI Taxonomy" id="479676"/>
    <lineage>
        <taxon>Eukaryota</taxon>
        <taxon>Viridiplantae</taxon>
        <taxon>Streptophyta</taxon>
        <taxon>Embryophyta</taxon>
        <taxon>Tracheophyta</taxon>
        <taxon>Spermatophyta</taxon>
        <taxon>Magnoliopsida</taxon>
        <taxon>eudicotyledons</taxon>
        <taxon>Gunneridae</taxon>
        <taxon>Pentapetalae</taxon>
        <taxon>asterids</taxon>
        <taxon>Ericales</taxon>
        <taxon>Ericaceae</taxon>
        <taxon>Ericoideae</taxon>
        <taxon>Rhodoreae</taxon>
        <taxon>Rhododendron</taxon>
    </lineage>
</organism>
<dbReference type="Proteomes" id="UP000823749">
    <property type="component" value="Chromosome 4"/>
</dbReference>
<evidence type="ECO:0000313" key="5">
    <source>
        <dbReference type="Proteomes" id="UP000823749"/>
    </source>
</evidence>
<dbReference type="Pfam" id="PF04043">
    <property type="entry name" value="PMEI"/>
    <property type="match status" value="1"/>
</dbReference>
<dbReference type="AlphaFoldDB" id="A0AAV6KS75"/>
<dbReference type="InterPro" id="IPR006501">
    <property type="entry name" value="Pectinesterase_inhib_dom"/>
</dbReference>
<dbReference type="PANTHER" id="PTHR31080">
    <property type="entry name" value="PECTINESTERASE INHIBITOR-LIKE"/>
    <property type="match status" value="1"/>
</dbReference>
<feature type="chain" id="PRO_5043450899" description="Pectinesterase inhibitor domain-containing protein" evidence="2">
    <location>
        <begin position="23"/>
        <end position="314"/>
    </location>
</feature>
<evidence type="ECO:0000259" key="3">
    <source>
        <dbReference type="SMART" id="SM00856"/>
    </source>
</evidence>
<evidence type="ECO:0000313" key="4">
    <source>
        <dbReference type="EMBL" id="KAG5555332.1"/>
    </source>
</evidence>
<sequence>MMKSLGSLVSIFLLSMIISVSAQTYLINETCNTSTYNNLCVSTLELGPQKFQLTPKGLSLVVINSVKAKATSIVKDIGNVIALIPLVEKPLSQCFEFYIEVVNDYIPKGVEALENDDPKTAFEIISKTAVGAYECEKILINTGEKFADLLRGWKGIGAQSSLITKTCNASTYKQLCVSTLELGPQKFQLTPKGQSLVVINSVKANATSIVKDIEIIVALIPLVEEPLSQCFKFYNEVVNDYIPRGVEALENDDPKTAIEIISKAAVRAYKCEKILISTGEKSADLLKGWKQIGGSGKNVYRLLVIALEILNMLA</sequence>
<dbReference type="InterPro" id="IPR051955">
    <property type="entry name" value="PME_Inhibitor"/>
</dbReference>
<dbReference type="PANTHER" id="PTHR31080:SF176">
    <property type="entry name" value="CELL WALL _ VACUOLAR INHIBITOR OF FRUCTOSIDASE 1"/>
    <property type="match status" value="1"/>
</dbReference>
<keyword evidence="1 2" id="KW-0732">Signal</keyword>
<dbReference type="SMART" id="SM00856">
    <property type="entry name" value="PMEI"/>
    <property type="match status" value="2"/>
</dbReference>